<keyword evidence="3" id="KW-0560">Oxidoreductase</keyword>
<evidence type="ECO:0000259" key="2">
    <source>
        <dbReference type="Pfam" id="PF01645"/>
    </source>
</evidence>
<comment type="similarity">
    <text evidence="1">Belongs to the glutamate synthase family.</text>
</comment>
<dbReference type="InterPro" id="IPR002932">
    <property type="entry name" value="Glu_synthdom"/>
</dbReference>
<dbReference type="EMBL" id="UOFZ01000154">
    <property type="protein sequence ID" value="VAX14057.1"/>
    <property type="molecule type" value="Genomic_DNA"/>
</dbReference>
<dbReference type="SUPFAM" id="SSF51395">
    <property type="entry name" value="FMN-linked oxidoreductases"/>
    <property type="match status" value="1"/>
</dbReference>
<organism evidence="3">
    <name type="scientific">hydrothermal vent metagenome</name>
    <dbReference type="NCBI Taxonomy" id="652676"/>
    <lineage>
        <taxon>unclassified sequences</taxon>
        <taxon>metagenomes</taxon>
        <taxon>ecological metagenomes</taxon>
    </lineage>
</organism>
<dbReference type="GO" id="GO:0016041">
    <property type="term" value="F:glutamate synthase (ferredoxin) activity"/>
    <property type="evidence" value="ECO:0007669"/>
    <property type="project" value="UniProtKB-EC"/>
</dbReference>
<dbReference type="InterPro" id="IPR013785">
    <property type="entry name" value="Aldolase_TIM"/>
</dbReference>
<dbReference type="PANTHER" id="PTHR43819:SF1">
    <property type="entry name" value="ARCHAEAL-TYPE GLUTAMATE SYNTHASE [NADPH]"/>
    <property type="match status" value="1"/>
</dbReference>
<evidence type="ECO:0000313" key="3">
    <source>
        <dbReference type="EMBL" id="VAX14057.1"/>
    </source>
</evidence>
<proteinExistence type="inferred from homology"/>
<reference evidence="3" key="1">
    <citation type="submission" date="2018-06" db="EMBL/GenBank/DDBJ databases">
        <authorList>
            <person name="Zhirakovskaya E."/>
        </authorList>
    </citation>
    <scope>NUCLEOTIDE SEQUENCE</scope>
</reference>
<protein>
    <submittedName>
        <fullName evidence="3">Ferredoxin-dependent glutamate synthase</fullName>
        <ecNumber evidence="3">1.4.7.1</ecNumber>
    </submittedName>
</protein>
<feature type="domain" description="Glutamate synthase" evidence="2">
    <location>
        <begin position="125"/>
        <end position="466"/>
    </location>
</feature>
<sequence>MQDMMMSGILMSAMDVMSLFFISLVGILVLVIAVVFVIDISQTKHAIRRNYPVIGRFRYLFEHLGEFFRQYFFAMDREELPFNRALRSWVYRAAKNLSNTRAFGSTRDLTEPGSVIFVNCTFPKLEQDAVMPQSLVIGPDCEQPYETDSLVNVSGMSYGALSRPAVLALSRGAYKAGCWMNTGEGGLSPWHLEGGADLVFQIGTAKYGVRDQAGQLDDEKLREVAAHPQVRMFEIKLSQGAKPGKGGMLPAAKVTPEIAQIRGIPPFTDSISPNRHPDIGSVEDLVEMIRHVRRVTGKPVGFKLVLGGCGHLDMLLQLIVKQGLDYAPDFITVDGAEGGSGAAPMPLMDNVGLPLHESLPLLVDKLNEYGLRERIRVIASGKLVTPGSVAWALCVGADFITSARGFLFALGCIQAMQCNRNTCPTGITTHNPRLQKGLNPEDKALRVENYVHNLVHEVGLIAHSCGVSEPRELRRQHARIISHEGLSVPMDKVYPETKPPLAG</sequence>
<dbReference type="GO" id="GO:0006537">
    <property type="term" value="P:glutamate biosynthetic process"/>
    <property type="evidence" value="ECO:0007669"/>
    <property type="project" value="InterPro"/>
</dbReference>
<dbReference type="AlphaFoldDB" id="A0A3B1CB36"/>
<dbReference type="CDD" id="cd02808">
    <property type="entry name" value="GltS_FMN"/>
    <property type="match status" value="1"/>
</dbReference>
<dbReference type="Pfam" id="PF01645">
    <property type="entry name" value="Glu_synthase"/>
    <property type="match status" value="1"/>
</dbReference>
<gene>
    <name evidence="3" type="ORF">MNBD_GAMMA24-1337</name>
</gene>
<dbReference type="InterPro" id="IPR024188">
    <property type="entry name" value="GltB"/>
</dbReference>
<accession>A0A3B1CB36</accession>
<dbReference type="Gene3D" id="3.20.20.70">
    <property type="entry name" value="Aldolase class I"/>
    <property type="match status" value="1"/>
</dbReference>
<name>A0A3B1CB36_9ZZZZ</name>
<dbReference type="PANTHER" id="PTHR43819">
    <property type="entry name" value="ARCHAEAL-TYPE GLUTAMATE SYNTHASE [NADPH]"/>
    <property type="match status" value="1"/>
</dbReference>
<evidence type="ECO:0000256" key="1">
    <source>
        <dbReference type="ARBA" id="ARBA00009716"/>
    </source>
</evidence>
<dbReference type="PIRSF" id="PIRSF006429">
    <property type="entry name" value="GOGAT_lg_2"/>
    <property type="match status" value="1"/>
</dbReference>
<dbReference type="EC" id="1.4.7.1" evidence="3"/>